<accession>A0A397SSD0</accession>
<organism evidence="1 2">
    <name type="scientific">Glomus cerebriforme</name>
    <dbReference type="NCBI Taxonomy" id="658196"/>
    <lineage>
        <taxon>Eukaryota</taxon>
        <taxon>Fungi</taxon>
        <taxon>Fungi incertae sedis</taxon>
        <taxon>Mucoromycota</taxon>
        <taxon>Glomeromycotina</taxon>
        <taxon>Glomeromycetes</taxon>
        <taxon>Glomerales</taxon>
        <taxon>Glomeraceae</taxon>
        <taxon>Glomus</taxon>
    </lineage>
</organism>
<keyword evidence="2" id="KW-1185">Reference proteome</keyword>
<evidence type="ECO:0000313" key="1">
    <source>
        <dbReference type="EMBL" id="RIA85751.1"/>
    </source>
</evidence>
<comment type="caution">
    <text evidence="1">The sequence shown here is derived from an EMBL/GenBank/DDBJ whole genome shotgun (WGS) entry which is preliminary data.</text>
</comment>
<dbReference type="AlphaFoldDB" id="A0A397SSD0"/>
<name>A0A397SSD0_9GLOM</name>
<sequence length="141" mass="15517">MLILVVEMHERIAAQNIGGKEVSMISAQLFEFISNMLATIHNNTLAFGGINVIVVADKINHLVCNTLLVTEVKFMISNAIYIINGEQWYTNLTEKLESKTNLSASIKLQGAKVMYLNNSKANLNIYNGTIGVITDVNAESN</sequence>
<dbReference type="OrthoDB" id="5578775at2759"/>
<dbReference type="Proteomes" id="UP000265703">
    <property type="component" value="Unassembled WGS sequence"/>
</dbReference>
<gene>
    <name evidence="1" type="ORF">C1645_830343</name>
</gene>
<proteinExistence type="predicted"/>
<evidence type="ECO:0000313" key="2">
    <source>
        <dbReference type="Proteomes" id="UP000265703"/>
    </source>
</evidence>
<dbReference type="EMBL" id="QKYT01000407">
    <property type="protein sequence ID" value="RIA85751.1"/>
    <property type="molecule type" value="Genomic_DNA"/>
</dbReference>
<protein>
    <submittedName>
        <fullName evidence="1">Uncharacterized protein</fullName>
    </submittedName>
</protein>
<reference evidence="1 2" key="1">
    <citation type="submission" date="2018-06" db="EMBL/GenBank/DDBJ databases">
        <title>Comparative genomics reveals the genomic features of Rhizophagus irregularis, R. cerebriforme, R. diaphanum and Gigaspora rosea, and their symbiotic lifestyle signature.</title>
        <authorList>
            <person name="Morin E."/>
            <person name="San Clemente H."/>
            <person name="Chen E.C.H."/>
            <person name="De La Providencia I."/>
            <person name="Hainaut M."/>
            <person name="Kuo A."/>
            <person name="Kohler A."/>
            <person name="Murat C."/>
            <person name="Tang N."/>
            <person name="Roy S."/>
            <person name="Loubradou J."/>
            <person name="Henrissat B."/>
            <person name="Grigoriev I.V."/>
            <person name="Corradi N."/>
            <person name="Roux C."/>
            <person name="Martin F.M."/>
        </authorList>
    </citation>
    <scope>NUCLEOTIDE SEQUENCE [LARGE SCALE GENOMIC DNA]</scope>
    <source>
        <strain evidence="1 2">DAOM 227022</strain>
    </source>
</reference>